<sequence>MYTQDKAQGPFGKQDKYGGFERGKFGKFKDHFGGYHPFKEMFAKKMSSHKPVNITEHDNDFTIRLYAGGLDKSLFKIAVKDQVLTLSYTNEEDYKNEHMIYQEFYPNSFERRFQLTEKVLEDQISASYDNGILTVVLPKNPEKNKPSQAVEVN</sequence>
<gene>
    <name evidence="4" type="ORF">HNP38_001155</name>
</gene>
<keyword evidence="5" id="KW-1185">Reference proteome</keyword>
<name>A0A840KEB4_9FLAO</name>
<dbReference type="SUPFAM" id="SSF49764">
    <property type="entry name" value="HSP20-like chaperones"/>
    <property type="match status" value="1"/>
</dbReference>
<dbReference type="InterPro" id="IPR002068">
    <property type="entry name" value="A-crystallin/Hsp20_dom"/>
</dbReference>
<organism evidence="4 5">
    <name type="scientific">Chryseobacterium defluvii</name>
    <dbReference type="NCBI Taxonomy" id="160396"/>
    <lineage>
        <taxon>Bacteria</taxon>
        <taxon>Pseudomonadati</taxon>
        <taxon>Bacteroidota</taxon>
        <taxon>Flavobacteriia</taxon>
        <taxon>Flavobacteriales</taxon>
        <taxon>Weeksellaceae</taxon>
        <taxon>Chryseobacterium group</taxon>
        <taxon>Chryseobacterium</taxon>
    </lineage>
</organism>
<protein>
    <submittedName>
        <fullName evidence="4">HSP20 family protein</fullName>
    </submittedName>
</protein>
<evidence type="ECO:0000256" key="1">
    <source>
        <dbReference type="PROSITE-ProRule" id="PRU00285"/>
    </source>
</evidence>
<dbReference type="EMBL" id="JACHLE010000001">
    <property type="protein sequence ID" value="MBB4805883.1"/>
    <property type="molecule type" value="Genomic_DNA"/>
</dbReference>
<dbReference type="AlphaFoldDB" id="A0A840KEB4"/>
<comment type="similarity">
    <text evidence="1 2">Belongs to the small heat shock protein (HSP20) family.</text>
</comment>
<reference evidence="4 5" key="1">
    <citation type="submission" date="2020-08" db="EMBL/GenBank/DDBJ databases">
        <title>Functional genomics of gut bacteria from endangered species of beetles.</title>
        <authorList>
            <person name="Carlos-Shanley C."/>
        </authorList>
    </citation>
    <scope>NUCLEOTIDE SEQUENCE [LARGE SCALE GENOMIC DNA]</scope>
    <source>
        <strain evidence="4 5">S00151</strain>
    </source>
</reference>
<dbReference type="InterPro" id="IPR008978">
    <property type="entry name" value="HSP20-like_chaperone"/>
</dbReference>
<evidence type="ECO:0000313" key="5">
    <source>
        <dbReference type="Proteomes" id="UP000592180"/>
    </source>
</evidence>
<evidence type="ECO:0000313" key="4">
    <source>
        <dbReference type="EMBL" id="MBB4805883.1"/>
    </source>
</evidence>
<dbReference type="CDD" id="cd06464">
    <property type="entry name" value="ACD_sHsps-like"/>
    <property type="match status" value="1"/>
</dbReference>
<evidence type="ECO:0000256" key="2">
    <source>
        <dbReference type="RuleBase" id="RU003616"/>
    </source>
</evidence>
<dbReference type="Gene3D" id="2.60.40.790">
    <property type="match status" value="1"/>
</dbReference>
<dbReference type="Pfam" id="PF00011">
    <property type="entry name" value="HSP20"/>
    <property type="match status" value="1"/>
</dbReference>
<proteinExistence type="inferred from homology"/>
<dbReference type="PANTHER" id="PTHR11527">
    <property type="entry name" value="HEAT-SHOCK PROTEIN 20 FAMILY MEMBER"/>
    <property type="match status" value="1"/>
</dbReference>
<dbReference type="InterPro" id="IPR031107">
    <property type="entry name" value="Small_HSP"/>
</dbReference>
<dbReference type="Proteomes" id="UP000592180">
    <property type="component" value="Unassembled WGS sequence"/>
</dbReference>
<evidence type="ECO:0000259" key="3">
    <source>
        <dbReference type="PROSITE" id="PS01031"/>
    </source>
</evidence>
<dbReference type="PROSITE" id="PS01031">
    <property type="entry name" value="SHSP"/>
    <property type="match status" value="1"/>
</dbReference>
<comment type="caution">
    <text evidence="4">The sequence shown here is derived from an EMBL/GenBank/DDBJ whole genome shotgun (WGS) entry which is preliminary data.</text>
</comment>
<feature type="domain" description="SHSP" evidence="3">
    <location>
        <begin position="43"/>
        <end position="153"/>
    </location>
</feature>
<dbReference type="RefSeq" id="WP_184185817.1">
    <property type="nucleotide sequence ID" value="NZ_JACHLE010000001.1"/>
</dbReference>
<accession>A0A840KEB4</accession>